<evidence type="ECO:0000259" key="1">
    <source>
        <dbReference type="Pfam" id="PF13614"/>
    </source>
</evidence>
<evidence type="ECO:0000313" key="2">
    <source>
        <dbReference type="EMBL" id="MBE5039486.1"/>
    </source>
</evidence>
<dbReference type="Pfam" id="PF13614">
    <property type="entry name" value="AAA_31"/>
    <property type="match status" value="1"/>
</dbReference>
<evidence type="ECO:0000313" key="3">
    <source>
        <dbReference type="Proteomes" id="UP000806542"/>
    </source>
</evidence>
<dbReference type="AlphaFoldDB" id="A0A9D5LZQ3"/>
<gene>
    <name evidence="2" type="ORF">INF28_03285</name>
</gene>
<sequence length="237" mass="25774">MNTKIITVWGANGSGKTTIASNLGIALASRNLMVGIISSKLYYGELQGIFAKRVENDKGIYSAIANGCNTKNMFETAASNLFFLSVPNGFDAMLLTAVRGETAKELIEDATMRFDYIIIDGSEELNNPISSIGLTMSHRIVVAHRASAKDCLWQASMENTSGLLNLSGKMIHVLNGYDKTCDKLTYMSNIGVKFAFELPYVADGRILENAGKPFLSASNVPGDYKKTMQKLASQVMM</sequence>
<dbReference type="RefSeq" id="WP_226392051.1">
    <property type="nucleotide sequence ID" value="NZ_JADCKB010000005.1"/>
</dbReference>
<proteinExistence type="predicted"/>
<dbReference type="SUPFAM" id="SSF52540">
    <property type="entry name" value="P-loop containing nucleoside triphosphate hydrolases"/>
    <property type="match status" value="1"/>
</dbReference>
<dbReference type="Proteomes" id="UP000806542">
    <property type="component" value="Unassembled WGS sequence"/>
</dbReference>
<reference evidence="2" key="1">
    <citation type="submission" date="2020-10" db="EMBL/GenBank/DDBJ databases">
        <title>ChiBAC.</title>
        <authorList>
            <person name="Zenner C."/>
            <person name="Hitch T.C.A."/>
            <person name="Clavel T."/>
        </authorList>
    </citation>
    <scope>NUCLEOTIDE SEQUENCE</scope>
    <source>
        <strain evidence="2">DSM 107454</strain>
    </source>
</reference>
<accession>A0A9D5LZQ3</accession>
<dbReference type="InterPro" id="IPR027417">
    <property type="entry name" value="P-loop_NTPase"/>
</dbReference>
<protein>
    <submittedName>
        <fullName evidence="2">AAA family ATPase</fullName>
    </submittedName>
</protein>
<dbReference type="EMBL" id="JADCKB010000005">
    <property type="protein sequence ID" value="MBE5039486.1"/>
    <property type="molecule type" value="Genomic_DNA"/>
</dbReference>
<dbReference type="Gene3D" id="3.40.50.300">
    <property type="entry name" value="P-loop containing nucleotide triphosphate hydrolases"/>
    <property type="match status" value="1"/>
</dbReference>
<organism evidence="2 3">
    <name type="scientific">Ructibacterium gallinarum</name>
    <dbReference type="NCBI Taxonomy" id="2779355"/>
    <lineage>
        <taxon>Bacteria</taxon>
        <taxon>Bacillati</taxon>
        <taxon>Bacillota</taxon>
        <taxon>Clostridia</taxon>
        <taxon>Eubacteriales</taxon>
        <taxon>Oscillospiraceae</taxon>
        <taxon>Ructibacterium</taxon>
    </lineage>
</organism>
<name>A0A9D5LZQ3_9FIRM</name>
<dbReference type="InterPro" id="IPR025669">
    <property type="entry name" value="AAA_dom"/>
</dbReference>
<keyword evidence="3" id="KW-1185">Reference proteome</keyword>
<comment type="caution">
    <text evidence="2">The sequence shown here is derived from an EMBL/GenBank/DDBJ whole genome shotgun (WGS) entry which is preliminary data.</text>
</comment>
<feature type="domain" description="AAA" evidence="1">
    <location>
        <begin position="4"/>
        <end position="145"/>
    </location>
</feature>